<dbReference type="EMBL" id="UINC01106889">
    <property type="protein sequence ID" value="SVC71868.1"/>
    <property type="molecule type" value="Genomic_DNA"/>
</dbReference>
<reference evidence="1" key="1">
    <citation type="submission" date="2018-05" db="EMBL/GenBank/DDBJ databases">
        <authorList>
            <person name="Lanie J.A."/>
            <person name="Ng W.-L."/>
            <person name="Kazmierczak K.M."/>
            <person name="Andrzejewski T.M."/>
            <person name="Davidsen T.M."/>
            <person name="Wayne K.J."/>
            <person name="Tettelin H."/>
            <person name="Glass J.I."/>
            <person name="Rusch D."/>
            <person name="Podicherti R."/>
            <person name="Tsui H.-C.T."/>
            <person name="Winkler M.E."/>
        </authorList>
    </citation>
    <scope>NUCLEOTIDE SEQUENCE</scope>
</reference>
<sequence length="23" mass="2908">YDGELFEETYNAFPFSRLYRVKY</sequence>
<gene>
    <name evidence="1" type="ORF">METZ01_LOCUS324722</name>
</gene>
<protein>
    <submittedName>
        <fullName evidence="1">Uncharacterized protein</fullName>
    </submittedName>
</protein>
<organism evidence="1">
    <name type="scientific">marine metagenome</name>
    <dbReference type="NCBI Taxonomy" id="408172"/>
    <lineage>
        <taxon>unclassified sequences</taxon>
        <taxon>metagenomes</taxon>
        <taxon>ecological metagenomes</taxon>
    </lineage>
</organism>
<dbReference type="AlphaFoldDB" id="A0A382PGN8"/>
<accession>A0A382PGN8</accession>
<feature type="non-terminal residue" evidence="1">
    <location>
        <position position="1"/>
    </location>
</feature>
<name>A0A382PGN8_9ZZZZ</name>
<evidence type="ECO:0000313" key="1">
    <source>
        <dbReference type="EMBL" id="SVC71868.1"/>
    </source>
</evidence>
<proteinExistence type="predicted"/>